<proteinExistence type="inferred from homology"/>
<evidence type="ECO:0000256" key="2">
    <source>
        <dbReference type="ARBA" id="ARBA00006679"/>
    </source>
</evidence>
<keyword evidence="6 7" id="KW-0472">Membrane</keyword>
<feature type="transmembrane region" description="Helical" evidence="7">
    <location>
        <begin position="112"/>
        <end position="137"/>
    </location>
</feature>
<feature type="transmembrane region" description="Helical" evidence="7">
    <location>
        <begin position="7"/>
        <end position="29"/>
    </location>
</feature>
<keyword evidence="5 7" id="KW-1133">Transmembrane helix</keyword>
<reference evidence="8" key="1">
    <citation type="submission" date="2020-01" db="EMBL/GenBank/DDBJ databases">
        <authorList>
            <person name="Meier V. D."/>
            <person name="Meier V D."/>
        </authorList>
    </citation>
    <scope>NUCLEOTIDE SEQUENCE</scope>
    <source>
        <strain evidence="8">HLG_WM_MAG_12</strain>
    </source>
</reference>
<keyword evidence="4 7" id="KW-0812">Transmembrane</keyword>
<dbReference type="GO" id="GO:0005886">
    <property type="term" value="C:plasma membrane"/>
    <property type="evidence" value="ECO:0007669"/>
    <property type="project" value="UniProtKB-SubCell"/>
</dbReference>
<evidence type="ECO:0000256" key="7">
    <source>
        <dbReference type="SAM" id="Phobius"/>
    </source>
</evidence>
<sequence length="141" mass="15763">MFTFFELIFNSIQSLALLFARLLVAYGFYEPAKNKLMDIEGTTNFFTSINIPMPEISAYLAAGTEIVGVLLLTFGLFTRLISIPLLFVMGVAIFVVHFDAGFSAAANGFEIPLYYASFLMIFLSFGSGKFSLDYLLFQKNR</sequence>
<feature type="transmembrane region" description="Helical" evidence="7">
    <location>
        <begin position="56"/>
        <end position="78"/>
    </location>
</feature>
<name>A0A6S6SNR1_9BACT</name>
<evidence type="ECO:0000313" key="8">
    <source>
        <dbReference type="EMBL" id="CAA6806700.1"/>
    </source>
</evidence>
<dbReference type="Pfam" id="PF07681">
    <property type="entry name" value="DoxX"/>
    <property type="match status" value="1"/>
</dbReference>
<dbReference type="PANTHER" id="PTHR33452:SF19">
    <property type="entry name" value="DOXX FAMILY PROTEIN"/>
    <property type="match status" value="1"/>
</dbReference>
<accession>A0A6S6SNR1</accession>
<gene>
    <name evidence="8" type="ORF">HELGO_WM13649</name>
</gene>
<feature type="transmembrane region" description="Helical" evidence="7">
    <location>
        <begin position="85"/>
        <end position="106"/>
    </location>
</feature>
<dbReference type="EMBL" id="CACVAW010000023">
    <property type="protein sequence ID" value="CAA6806700.1"/>
    <property type="molecule type" value="Genomic_DNA"/>
</dbReference>
<organism evidence="8">
    <name type="scientific">uncultured Campylobacterales bacterium</name>
    <dbReference type="NCBI Taxonomy" id="352960"/>
    <lineage>
        <taxon>Bacteria</taxon>
        <taxon>Pseudomonadati</taxon>
        <taxon>Campylobacterota</taxon>
        <taxon>Epsilonproteobacteria</taxon>
        <taxon>Campylobacterales</taxon>
        <taxon>environmental samples</taxon>
    </lineage>
</organism>
<evidence type="ECO:0000256" key="6">
    <source>
        <dbReference type="ARBA" id="ARBA00023136"/>
    </source>
</evidence>
<protein>
    <submittedName>
        <fullName evidence="8">DoxX family protein</fullName>
    </submittedName>
</protein>
<dbReference type="InterPro" id="IPR051907">
    <property type="entry name" value="DoxX-like_oxidoreductase"/>
</dbReference>
<comment type="similarity">
    <text evidence="2">Belongs to the DoxX family.</text>
</comment>
<keyword evidence="3" id="KW-1003">Cell membrane</keyword>
<dbReference type="InterPro" id="IPR032808">
    <property type="entry name" value="DoxX"/>
</dbReference>
<evidence type="ECO:0000256" key="4">
    <source>
        <dbReference type="ARBA" id="ARBA00022692"/>
    </source>
</evidence>
<evidence type="ECO:0000256" key="3">
    <source>
        <dbReference type="ARBA" id="ARBA00022475"/>
    </source>
</evidence>
<evidence type="ECO:0000256" key="5">
    <source>
        <dbReference type="ARBA" id="ARBA00022989"/>
    </source>
</evidence>
<evidence type="ECO:0000256" key="1">
    <source>
        <dbReference type="ARBA" id="ARBA00004651"/>
    </source>
</evidence>
<dbReference type="PANTHER" id="PTHR33452">
    <property type="entry name" value="OXIDOREDUCTASE CATD-RELATED"/>
    <property type="match status" value="1"/>
</dbReference>
<comment type="subcellular location">
    <subcellularLocation>
        <location evidence="1">Cell membrane</location>
        <topology evidence="1">Multi-pass membrane protein</topology>
    </subcellularLocation>
</comment>
<dbReference type="AlphaFoldDB" id="A0A6S6SNR1"/>